<keyword evidence="2" id="KW-1185">Reference proteome</keyword>
<gene>
    <name evidence="1" type="ORF">NCGR_LOCUS43741</name>
</gene>
<dbReference type="AlphaFoldDB" id="A0A811QVJ2"/>
<comment type="caution">
    <text evidence="1">The sequence shown here is derived from an EMBL/GenBank/DDBJ whole genome shotgun (WGS) entry which is preliminary data.</text>
</comment>
<evidence type="ECO:0000313" key="1">
    <source>
        <dbReference type="EMBL" id="CAD6260306.1"/>
    </source>
</evidence>
<sequence>MEGATLRCDSRLWPLHRRDGSLPHQALSWRRCHTSTSHSTVPRLSPGGGGVGGVTGEKATCFALACSLLSRYGRQNGAATADLGLAIRGEALLAFKKEATNSDGSPHGWRSSCACLTSLDLRVQNNFMDAYRLLGIRELVDKFLELILWMRLKNLALKDKTEYIHDGDRH</sequence>
<evidence type="ECO:0000313" key="2">
    <source>
        <dbReference type="Proteomes" id="UP000604825"/>
    </source>
</evidence>
<proteinExistence type="predicted"/>
<name>A0A811QVJ2_9POAL</name>
<reference evidence="1" key="1">
    <citation type="submission" date="2020-10" db="EMBL/GenBank/DDBJ databases">
        <authorList>
            <person name="Han B."/>
            <person name="Lu T."/>
            <person name="Zhao Q."/>
            <person name="Huang X."/>
            <person name="Zhao Y."/>
        </authorList>
    </citation>
    <scope>NUCLEOTIDE SEQUENCE</scope>
</reference>
<dbReference type="Proteomes" id="UP000604825">
    <property type="component" value="Unassembled WGS sequence"/>
</dbReference>
<protein>
    <submittedName>
        <fullName evidence="1">Uncharacterized protein</fullName>
    </submittedName>
</protein>
<organism evidence="1 2">
    <name type="scientific">Miscanthus lutarioriparius</name>
    <dbReference type="NCBI Taxonomy" id="422564"/>
    <lineage>
        <taxon>Eukaryota</taxon>
        <taxon>Viridiplantae</taxon>
        <taxon>Streptophyta</taxon>
        <taxon>Embryophyta</taxon>
        <taxon>Tracheophyta</taxon>
        <taxon>Spermatophyta</taxon>
        <taxon>Magnoliopsida</taxon>
        <taxon>Liliopsida</taxon>
        <taxon>Poales</taxon>
        <taxon>Poaceae</taxon>
        <taxon>PACMAD clade</taxon>
        <taxon>Panicoideae</taxon>
        <taxon>Andropogonodae</taxon>
        <taxon>Andropogoneae</taxon>
        <taxon>Saccharinae</taxon>
        <taxon>Miscanthus</taxon>
    </lineage>
</organism>
<accession>A0A811QVJ2</accession>
<dbReference type="EMBL" id="CAJGYO010000011">
    <property type="protein sequence ID" value="CAD6260306.1"/>
    <property type="molecule type" value="Genomic_DNA"/>
</dbReference>